<keyword evidence="6 12" id="KW-1133">Transmembrane helix</keyword>
<dbReference type="EMBL" id="PJQD01000048">
    <property type="protein sequence ID" value="POY72649.1"/>
    <property type="molecule type" value="Genomic_DNA"/>
</dbReference>
<evidence type="ECO:0000256" key="3">
    <source>
        <dbReference type="ARBA" id="ARBA00022448"/>
    </source>
</evidence>
<evidence type="ECO:0000256" key="11">
    <source>
        <dbReference type="SAM" id="MobiDB-lite"/>
    </source>
</evidence>
<dbReference type="STRING" id="741276.A0A2S5B7A1"/>
<dbReference type="InterPro" id="IPR050360">
    <property type="entry name" value="MFS_Sugar_Transporters"/>
</dbReference>
<evidence type="ECO:0000259" key="13">
    <source>
        <dbReference type="PROSITE" id="PS50850"/>
    </source>
</evidence>
<name>A0A2S5B7A1_9BASI</name>
<feature type="transmembrane region" description="Helical" evidence="12">
    <location>
        <begin position="374"/>
        <end position="395"/>
    </location>
</feature>
<proteinExistence type="inferred from homology"/>
<feature type="region of interest" description="Disordered" evidence="11">
    <location>
        <begin position="526"/>
        <end position="549"/>
    </location>
</feature>
<evidence type="ECO:0000313" key="14">
    <source>
        <dbReference type="EMBL" id="POY72649.1"/>
    </source>
</evidence>
<feature type="transmembrane region" description="Helical" evidence="12">
    <location>
        <begin position="31"/>
        <end position="56"/>
    </location>
</feature>
<dbReference type="OrthoDB" id="508119at2759"/>
<dbReference type="Pfam" id="PF00083">
    <property type="entry name" value="Sugar_tr"/>
    <property type="match status" value="1"/>
</dbReference>
<keyword evidence="3 10" id="KW-0813">Transport</keyword>
<feature type="transmembrane region" description="Helical" evidence="12">
    <location>
        <begin position="170"/>
        <end position="188"/>
    </location>
</feature>
<keyword evidence="5" id="KW-0672">Quinate metabolism</keyword>
<evidence type="ECO:0000313" key="15">
    <source>
        <dbReference type="Proteomes" id="UP000237144"/>
    </source>
</evidence>
<keyword evidence="15" id="KW-1185">Reference proteome</keyword>
<dbReference type="PANTHER" id="PTHR48022">
    <property type="entry name" value="PLASTIDIC GLUCOSE TRANSPORTER 4"/>
    <property type="match status" value="1"/>
</dbReference>
<feature type="transmembrane region" description="Helical" evidence="12">
    <location>
        <begin position="76"/>
        <end position="96"/>
    </location>
</feature>
<dbReference type="NCBIfam" id="TIGR00879">
    <property type="entry name" value="SP"/>
    <property type="match status" value="1"/>
</dbReference>
<evidence type="ECO:0000256" key="5">
    <source>
        <dbReference type="ARBA" id="ARBA00022911"/>
    </source>
</evidence>
<comment type="similarity">
    <text evidence="2 10">Belongs to the major facilitator superfamily. Sugar transporter (TC 2.A.1.1) family.</text>
</comment>
<comment type="subcellular location">
    <subcellularLocation>
        <location evidence="1">Membrane</location>
        <topology evidence="1">Multi-pass membrane protein</topology>
    </subcellularLocation>
</comment>
<dbReference type="FunFam" id="1.20.1250.20:FF:000134">
    <property type="entry name" value="MFS sugar transporter protein"/>
    <property type="match status" value="1"/>
</dbReference>
<reference evidence="14 15" key="1">
    <citation type="journal article" date="2018" name="Front. Microbiol.">
        <title>Prospects for Fungal Bioremediation of Acidic Radioactive Waste Sites: Characterization and Genome Sequence of Rhodotorula taiwanensis MD1149.</title>
        <authorList>
            <person name="Tkavc R."/>
            <person name="Matrosova V.Y."/>
            <person name="Grichenko O.E."/>
            <person name="Gostincar C."/>
            <person name="Volpe R.P."/>
            <person name="Klimenkova P."/>
            <person name="Gaidamakova E.K."/>
            <person name="Zhou C.E."/>
            <person name="Stewart B.J."/>
            <person name="Lyman M.G."/>
            <person name="Malfatti S.A."/>
            <person name="Rubinfeld B."/>
            <person name="Courtot M."/>
            <person name="Singh J."/>
            <person name="Dalgard C.L."/>
            <person name="Hamilton T."/>
            <person name="Frey K.G."/>
            <person name="Gunde-Cimerman N."/>
            <person name="Dugan L."/>
            <person name="Daly M.J."/>
        </authorList>
    </citation>
    <scope>NUCLEOTIDE SEQUENCE [LARGE SCALE GENOMIC DNA]</scope>
    <source>
        <strain evidence="14 15">MD1149</strain>
    </source>
</reference>
<protein>
    <recommendedName>
        <fullName evidence="8">Quinate transporter</fullName>
    </recommendedName>
</protein>
<dbReference type="PROSITE" id="PS00216">
    <property type="entry name" value="SUGAR_TRANSPORT_1"/>
    <property type="match status" value="1"/>
</dbReference>
<dbReference type="GO" id="GO:0016020">
    <property type="term" value="C:membrane"/>
    <property type="evidence" value="ECO:0007669"/>
    <property type="project" value="UniProtKB-SubCell"/>
</dbReference>
<evidence type="ECO:0000256" key="9">
    <source>
        <dbReference type="ARBA" id="ARBA00049119"/>
    </source>
</evidence>
<dbReference type="InterPro" id="IPR020846">
    <property type="entry name" value="MFS_dom"/>
</dbReference>
<dbReference type="InterPro" id="IPR005828">
    <property type="entry name" value="MFS_sugar_transport-like"/>
</dbReference>
<dbReference type="InterPro" id="IPR003663">
    <property type="entry name" value="Sugar/inositol_transpt"/>
</dbReference>
<feature type="transmembrane region" description="Helical" evidence="12">
    <location>
        <begin position="308"/>
        <end position="326"/>
    </location>
</feature>
<dbReference type="SUPFAM" id="SSF103473">
    <property type="entry name" value="MFS general substrate transporter"/>
    <property type="match status" value="1"/>
</dbReference>
<dbReference type="PANTHER" id="PTHR48022:SF34">
    <property type="entry name" value="MAJOR FACILITATOR SUPERFAMILY (MFS) PROFILE DOMAIN-CONTAINING PROTEIN-RELATED"/>
    <property type="match status" value="1"/>
</dbReference>
<dbReference type="Proteomes" id="UP000237144">
    <property type="component" value="Unassembled WGS sequence"/>
</dbReference>
<feature type="transmembrane region" description="Helical" evidence="12">
    <location>
        <begin position="134"/>
        <end position="158"/>
    </location>
</feature>
<feature type="transmembrane region" description="Helical" evidence="12">
    <location>
        <begin position="108"/>
        <end position="128"/>
    </location>
</feature>
<dbReference type="GO" id="GO:0005351">
    <property type="term" value="F:carbohydrate:proton symporter activity"/>
    <property type="evidence" value="ECO:0007669"/>
    <property type="project" value="TreeGrafter"/>
</dbReference>
<comment type="caution">
    <text evidence="14">The sequence shown here is derived from an EMBL/GenBank/DDBJ whole genome shotgun (WGS) entry which is preliminary data.</text>
</comment>
<comment type="catalytic activity">
    <reaction evidence="9">
        <text>myo-inositol(out) + H(+)(out) = myo-inositol(in) + H(+)(in)</text>
        <dbReference type="Rhea" id="RHEA:60364"/>
        <dbReference type="ChEBI" id="CHEBI:15378"/>
        <dbReference type="ChEBI" id="CHEBI:17268"/>
    </reaction>
</comment>
<dbReference type="Gene3D" id="1.20.1250.20">
    <property type="entry name" value="MFS general substrate transporter like domains"/>
    <property type="match status" value="1"/>
</dbReference>
<evidence type="ECO:0000256" key="10">
    <source>
        <dbReference type="RuleBase" id="RU003346"/>
    </source>
</evidence>
<feature type="transmembrane region" description="Helical" evidence="12">
    <location>
        <begin position="216"/>
        <end position="237"/>
    </location>
</feature>
<evidence type="ECO:0000256" key="8">
    <source>
        <dbReference type="ARBA" id="ARBA00043213"/>
    </source>
</evidence>
<evidence type="ECO:0000256" key="1">
    <source>
        <dbReference type="ARBA" id="ARBA00004141"/>
    </source>
</evidence>
<evidence type="ECO:0000256" key="12">
    <source>
        <dbReference type="SAM" id="Phobius"/>
    </source>
</evidence>
<keyword evidence="7 12" id="KW-0472">Membrane</keyword>
<evidence type="ECO:0000256" key="7">
    <source>
        <dbReference type="ARBA" id="ARBA00023136"/>
    </source>
</evidence>
<evidence type="ECO:0000256" key="6">
    <source>
        <dbReference type="ARBA" id="ARBA00022989"/>
    </source>
</evidence>
<evidence type="ECO:0000256" key="4">
    <source>
        <dbReference type="ARBA" id="ARBA00022692"/>
    </source>
</evidence>
<dbReference type="InterPro" id="IPR036259">
    <property type="entry name" value="MFS_trans_sf"/>
</dbReference>
<dbReference type="PRINTS" id="PR00171">
    <property type="entry name" value="SUGRTRNSPORT"/>
</dbReference>
<evidence type="ECO:0000256" key="2">
    <source>
        <dbReference type="ARBA" id="ARBA00010992"/>
    </source>
</evidence>
<feature type="transmembrane region" description="Helical" evidence="12">
    <location>
        <begin position="477"/>
        <end position="498"/>
    </location>
</feature>
<feature type="transmembrane region" description="Helical" evidence="12">
    <location>
        <begin position="346"/>
        <end position="367"/>
    </location>
</feature>
<sequence length="549" mass="59446">MPKLFAKFQTPEPAPGSVPPPPETANLRIGLVALVGLSAASLFGYDLGFIGGTIALPSFIKDFHYDHRSAADLANFQSNVVAVFQAGCIFGCLFTAPLSDRFGRRAALMLTSFIYIIGCILMTVAGVGGANASALLLAGRVVSGWAVGASSMLAPVFVAESSPPHLRGRLVGCYEIGVQAGTCLGFWIPRSPEQNIDFYLLSQYISLKHLKNTVAWRMPIALQIVFGGLLSLLLLFVKETPRYIAVKQGAVAAESALARLRKLPASHPYVQEELLGILEQIEHEKTQKAGSYLQIIRESFGPSNRRRLLTGMLIMVSFQMSGTNAINYYAPRIFKSLGLKGTSSSLFASGVYGLVRLVAVIIAMAIVSDRAGRVSMMMVGGAGMAVCLWIVGALIKTHPVAAASKVISPSSYAAITLIYIYAVFFCFSYAGIPWVYCSEIFPLRIRSFNVSITTSTHWAFNLMLGKSVPFMISNIGYATWFVFAACLTVSSVWLYFCVPETRGVPLEQMDQLFGGPSPAEIHAEAMERWAGQDKPESPLHKEDASMSDV</sequence>
<feature type="transmembrane region" description="Helical" evidence="12">
    <location>
        <begin position="448"/>
        <end position="465"/>
    </location>
</feature>
<organism evidence="14 15">
    <name type="scientific">Rhodotorula taiwanensis</name>
    <dbReference type="NCBI Taxonomy" id="741276"/>
    <lineage>
        <taxon>Eukaryota</taxon>
        <taxon>Fungi</taxon>
        <taxon>Dikarya</taxon>
        <taxon>Basidiomycota</taxon>
        <taxon>Pucciniomycotina</taxon>
        <taxon>Microbotryomycetes</taxon>
        <taxon>Sporidiobolales</taxon>
        <taxon>Sporidiobolaceae</taxon>
        <taxon>Rhodotorula</taxon>
    </lineage>
</organism>
<accession>A0A2S5B7A1</accession>
<feature type="domain" description="Major facilitator superfamily (MFS) profile" evidence="13">
    <location>
        <begin position="32"/>
        <end position="502"/>
    </location>
</feature>
<feature type="transmembrane region" description="Helical" evidence="12">
    <location>
        <begin position="415"/>
        <end position="436"/>
    </location>
</feature>
<dbReference type="InterPro" id="IPR005829">
    <property type="entry name" value="Sugar_transporter_CS"/>
</dbReference>
<keyword evidence="4 12" id="KW-0812">Transmembrane</keyword>
<gene>
    <name evidence="14" type="ORF">BMF94_4477</name>
</gene>
<dbReference type="AlphaFoldDB" id="A0A2S5B7A1"/>
<dbReference type="PROSITE" id="PS50850">
    <property type="entry name" value="MFS"/>
    <property type="match status" value="1"/>
</dbReference>